<dbReference type="PANTHER" id="PTHR11431:SF23">
    <property type="entry name" value="FERRITIN"/>
    <property type="match status" value="1"/>
</dbReference>
<reference evidence="8" key="1">
    <citation type="submission" date="2018-07" db="EMBL/GenBank/DDBJ databases">
        <title>Comparative genomics of catfishes provides insights into carnivory and benthic adaptation.</title>
        <authorList>
            <person name="Zhang Y."/>
            <person name="Wang D."/>
            <person name="Peng Z."/>
            <person name="Zheng S."/>
            <person name="Shao F."/>
            <person name="Tao W."/>
        </authorList>
    </citation>
    <scope>NUCLEOTIDE SEQUENCE</scope>
    <source>
        <strain evidence="8">Chongqing</strain>
    </source>
</reference>
<dbReference type="InterPro" id="IPR001519">
    <property type="entry name" value="Ferritin"/>
</dbReference>
<dbReference type="FunFam" id="1.20.1260.10:FF:000019">
    <property type="entry name" value="Ferritin"/>
    <property type="match status" value="1"/>
</dbReference>
<keyword evidence="3 5" id="KW-0479">Metal-binding</keyword>
<dbReference type="GO" id="GO:0008199">
    <property type="term" value="F:ferric iron binding"/>
    <property type="evidence" value="ECO:0007669"/>
    <property type="project" value="InterPro"/>
</dbReference>
<evidence type="ECO:0000256" key="5">
    <source>
        <dbReference type="PIRSR" id="PIRSR601519-1"/>
    </source>
</evidence>
<comment type="similarity">
    <text evidence="1 6">Belongs to the ferritin family.</text>
</comment>
<evidence type="ECO:0000256" key="1">
    <source>
        <dbReference type="ARBA" id="ARBA00007513"/>
    </source>
</evidence>
<feature type="domain" description="Ferritin-like diiron" evidence="7">
    <location>
        <begin position="52"/>
        <end position="201"/>
    </location>
</feature>
<name>A0AAD5B1D2_SILAS</name>
<dbReference type="SUPFAM" id="SSF47240">
    <property type="entry name" value="Ferritin-like"/>
    <property type="match status" value="1"/>
</dbReference>
<evidence type="ECO:0000256" key="4">
    <source>
        <dbReference type="ARBA" id="ARBA00023004"/>
    </source>
</evidence>
<dbReference type="PANTHER" id="PTHR11431">
    <property type="entry name" value="FERRITIN"/>
    <property type="match status" value="1"/>
</dbReference>
<keyword evidence="4 5" id="KW-0408">Iron</keyword>
<evidence type="ECO:0000256" key="3">
    <source>
        <dbReference type="ARBA" id="ARBA00022723"/>
    </source>
</evidence>
<evidence type="ECO:0000259" key="7">
    <source>
        <dbReference type="PROSITE" id="PS50905"/>
    </source>
</evidence>
<comment type="caution">
    <text evidence="8">The sequence shown here is derived from an EMBL/GenBank/DDBJ whole genome shotgun (WGS) entry which is preliminary data.</text>
</comment>
<dbReference type="InterPro" id="IPR009040">
    <property type="entry name" value="Ferritin-like_diiron"/>
</dbReference>
<evidence type="ECO:0000313" key="8">
    <source>
        <dbReference type="EMBL" id="KAI5626898.1"/>
    </source>
</evidence>
<dbReference type="InterPro" id="IPR012347">
    <property type="entry name" value="Ferritin-like"/>
</dbReference>
<dbReference type="GO" id="GO:0008198">
    <property type="term" value="F:ferrous iron binding"/>
    <property type="evidence" value="ECO:0007669"/>
    <property type="project" value="TreeGrafter"/>
</dbReference>
<dbReference type="EMBL" id="MU551526">
    <property type="protein sequence ID" value="KAI5626898.1"/>
    <property type="molecule type" value="Genomic_DNA"/>
</dbReference>
<dbReference type="GO" id="GO:0005737">
    <property type="term" value="C:cytoplasm"/>
    <property type="evidence" value="ECO:0007669"/>
    <property type="project" value="TreeGrafter"/>
</dbReference>
<sequence>MCQIKYADHKPEARVTNNRHSSNMSEPAEKRLKTNVPMCKSHCALVNSKARQNFPAVVEEALCGFSTYLMECAYRLEALAKIFEQDDLPLSRVAAFFHQESMREQAQAEALLQYMSERGGNHCNKVIQRPGTEQVSALLSALELMLSNWKEEMAIMVELCQLAREHEDPHTISVIKSYFLSPLIPKIKLLGDLLTNARRVGCNTDGTGGFGEYLINQLQKELCSA</sequence>
<feature type="binding site" evidence="5">
    <location>
        <position position="104"/>
    </location>
    <ligand>
        <name>Fe cation</name>
        <dbReference type="ChEBI" id="CHEBI:24875"/>
        <label>1</label>
    </ligand>
</feature>
<gene>
    <name evidence="8" type="ORF">C0J50_13396</name>
</gene>
<evidence type="ECO:0000313" key="9">
    <source>
        <dbReference type="Proteomes" id="UP001205998"/>
    </source>
</evidence>
<dbReference type="AlphaFoldDB" id="A0AAD5B1D2"/>
<accession>A0AAD5B1D2</accession>
<dbReference type="GO" id="GO:0006879">
    <property type="term" value="P:intracellular iron ion homeostasis"/>
    <property type="evidence" value="ECO:0007669"/>
    <property type="project" value="UniProtKB-KW"/>
</dbReference>
<comment type="function">
    <text evidence="6">Stores iron in a soluble, non-toxic, readily available form. Important for iron homeostasis. Iron is taken up in the ferrous form and deposited as ferric hydroxides after oxidation.</text>
</comment>
<keyword evidence="9" id="KW-1185">Reference proteome</keyword>
<dbReference type="InterPro" id="IPR009078">
    <property type="entry name" value="Ferritin-like_SF"/>
</dbReference>
<dbReference type="PROSITE" id="PS50905">
    <property type="entry name" value="FERRITIN_LIKE"/>
    <property type="match status" value="1"/>
</dbReference>
<dbReference type="Proteomes" id="UP001205998">
    <property type="component" value="Unassembled WGS sequence"/>
</dbReference>
<organism evidence="8 9">
    <name type="scientific">Silurus asotus</name>
    <name type="common">Amur catfish</name>
    <name type="synonym">Parasilurus asotus</name>
    <dbReference type="NCBI Taxonomy" id="30991"/>
    <lineage>
        <taxon>Eukaryota</taxon>
        <taxon>Metazoa</taxon>
        <taxon>Chordata</taxon>
        <taxon>Craniata</taxon>
        <taxon>Vertebrata</taxon>
        <taxon>Euteleostomi</taxon>
        <taxon>Actinopterygii</taxon>
        <taxon>Neopterygii</taxon>
        <taxon>Teleostei</taxon>
        <taxon>Ostariophysi</taxon>
        <taxon>Siluriformes</taxon>
        <taxon>Siluridae</taxon>
        <taxon>Silurus</taxon>
    </lineage>
</organism>
<dbReference type="InterPro" id="IPR008331">
    <property type="entry name" value="Ferritin_DPS_dom"/>
</dbReference>
<protein>
    <recommendedName>
        <fullName evidence="6">Ferritin</fullName>
    </recommendedName>
</protein>
<evidence type="ECO:0000256" key="6">
    <source>
        <dbReference type="RuleBase" id="RU361145"/>
    </source>
</evidence>
<dbReference type="GO" id="GO:0006826">
    <property type="term" value="P:iron ion transport"/>
    <property type="evidence" value="ECO:0007669"/>
    <property type="project" value="InterPro"/>
</dbReference>
<evidence type="ECO:0000256" key="2">
    <source>
        <dbReference type="ARBA" id="ARBA00022434"/>
    </source>
</evidence>
<dbReference type="Pfam" id="PF00210">
    <property type="entry name" value="Ferritin"/>
    <property type="match status" value="1"/>
</dbReference>
<keyword evidence="2 6" id="KW-0409">Iron storage</keyword>
<proteinExistence type="inferred from homology"/>
<dbReference type="Gene3D" id="1.20.1260.10">
    <property type="match status" value="1"/>
</dbReference>